<keyword evidence="5" id="KW-0598">Phosphotransferase system</keyword>
<dbReference type="Proteomes" id="UP001230220">
    <property type="component" value="Unassembled WGS sequence"/>
</dbReference>
<keyword evidence="4" id="KW-0808">Transferase</keyword>
<dbReference type="InterPro" id="IPR016152">
    <property type="entry name" value="PTrfase/Anion_transptr"/>
</dbReference>
<accession>A0ABU0E0L1</accession>
<evidence type="ECO:0000256" key="2">
    <source>
        <dbReference type="ARBA" id="ARBA00022553"/>
    </source>
</evidence>
<keyword evidence="3" id="KW-0762">Sugar transport</keyword>
<gene>
    <name evidence="7" type="ORF">J2S15_001035</name>
</gene>
<dbReference type="Pfam" id="PF00359">
    <property type="entry name" value="PTS_EIIA_2"/>
    <property type="match status" value="1"/>
</dbReference>
<keyword evidence="8" id="KW-1185">Reference proteome</keyword>
<evidence type="ECO:0000256" key="1">
    <source>
        <dbReference type="ARBA" id="ARBA00022448"/>
    </source>
</evidence>
<dbReference type="SUPFAM" id="SSF55804">
    <property type="entry name" value="Phoshotransferase/anion transport protein"/>
    <property type="match status" value="1"/>
</dbReference>
<evidence type="ECO:0000256" key="3">
    <source>
        <dbReference type="ARBA" id="ARBA00022597"/>
    </source>
</evidence>
<evidence type="ECO:0000313" key="8">
    <source>
        <dbReference type="Proteomes" id="UP001230220"/>
    </source>
</evidence>
<organism evidence="7 8">
    <name type="scientific">Breznakia pachnodae</name>
    <dbReference type="NCBI Taxonomy" id="265178"/>
    <lineage>
        <taxon>Bacteria</taxon>
        <taxon>Bacillati</taxon>
        <taxon>Bacillota</taxon>
        <taxon>Erysipelotrichia</taxon>
        <taxon>Erysipelotrichales</taxon>
        <taxon>Erysipelotrichaceae</taxon>
        <taxon>Breznakia</taxon>
    </lineage>
</organism>
<comment type="caution">
    <text evidence="7">The sequence shown here is derived from an EMBL/GenBank/DDBJ whole genome shotgun (WGS) entry which is preliminary data.</text>
</comment>
<evidence type="ECO:0000256" key="5">
    <source>
        <dbReference type="ARBA" id="ARBA00022683"/>
    </source>
</evidence>
<proteinExistence type="predicted"/>
<evidence type="ECO:0000313" key="7">
    <source>
        <dbReference type="EMBL" id="MDQ0360304.1"/>
    </source>
</evidence>
<evidence type="ECO:0000259" key="6">
    <source>
        <dbReference type="PROSITE" id="PS51094"/>
    </source>
</evidence>
<sequence>MKEVITKELIFMNMQFKEQDEVFRFLAQQLKDTGRSTSVEEVKNGFYTREAEFSTYIDNEIAIPHCRNKSIKDASVAIVINDTGIAWTDTGEYAKILFALMIPEANENQMHIRVLAQVAQMIMVESFVESLKKASSADEIYEMMQSLNEVIQ</sequence>
<dbReference type="InterPro" id="IPR051541">
    <property type="entry name" value="PTS_SugarTrans_NitroReg"/>
</dbReference>
<evidence type="ECO:0000256" key="4">
    <source>
        <dbReference type="ARBA" id="ARBA00022679"/>
    </source>
</evidence>
<dbReference type="Gene3D" id="3.40.930.10">
    <property type="entry name" value="Mannitol-specific EII, Chain A"/>
    <property type="match status" value="1"/>
</dbReference>
<name>A0ABU0E0L1_9FIRM</name>
<keyword evidence="1" id="KW-0813">Transport</keyword>
<dbReference type="PANTHER" id="PTHR47738">
    <property type="entry name" value="PTS SYSTEM FRUCTOSE-LIKE EIIA COMPONENT-RELATED"/>
    <property type="match status" value="1"/>
</dbReference>
<feature type="domain" description="PTS EIIA type-2" evidence="6">
    <location>
        <begin position="3"/>
        <end position="147"/>
    </location>
</feature>
<dbReference type="RefSeq" id="WP_307406103.1">
    <property type="nucleotide sequence ID" value="NZ_JAUSUR010000001.1"/>
</dbReference>
<keyword evidence="2" id="KW-0597">Phosphoprotein</keyword>
<dbReference type="InterPro" id="IPR002178">
    <property type="entry name" value="PTS_EIIA_type-2_dom"/>
</dbReference>
<dbReference type="InterPro" id="IPR004715">
    <property type="entry name" value="PTS_IIA_fruc"/>
</dbReference>
<protein>
    <submittedName>
        <fullName evidence="7">Fructose-specific phosphotransferase system IIA component</fullName>
    </submittedName>
</protein>
<dbReference type="NCBIfam" id="TIGR00848">
    <property type="entry name" value="fruA"/>
    <property type="match status" value="1"/>
</dbReference>
<dbReference type="CDD" id="cd00211">
    <property type="entry name" value="PTS_IIA_fru"/>
    <property type="match status" value="1"/>
</dbReference>
<dbReference type="EMBL" id="JAUSUR010000001">
    <property type="protein sequence ID" value="MDQ0360304.1"/>
    <property type="molecule type" value="Genomic_DNA"/>
</dbReference>
<dbReference type="PROSITE" id="PS51094">
    <property type="entry name" value="PTS_EIIA_TYPE_2"/>
    <property type="match status" value="1"/>
</dbReference>
<reference evidence="7 8" key="1">
    <citation type="submission" date="2023-07" db="EMBL/GenBank/DDBJ databases">
        <title>Genomic Encyclopedia of Type Strains, Phase IV (KMG-IV): sequencing the most valuable type-strain genomes for metagenomic binning, comparative biology and taxonomic classification.</title>
        <authorList>
            <person name="Goeker M."/>
        </authorList>
    </citation>
    <scope>NUCLEOTIDE SEQUENCE [LARGE SCALE GENOMIC DNA]</scope>
    <source>
        <strain evidence="7 8">DSM 16784</strain>
    </source>
</reference>
<dbReference type="PANTHER" id="PTHR47738:SF1">
    <property type="entry name" value="NITROGEN REGULATORY PROTEIN"/>
    <property type="match status" value="1"/>
</dbReference>